<accession>A0A2C5X6C5</accession>
<reference evidence="2 3" key="1">
    <citation type="journal article" date="2013" name="Fungal Biol.">
        <title>Analysis of microsatellite markers in the genome of the plant pathogen Ceratocystis fimbriata.</title>
        <authorList>
            <person name="Simpson M.C."/>
            <person name="Wilken P.M."/>
            <person name="Coetzee M.P."/>
            <person name="Wingfield M.J."/>
            <person name="Wingfield B.D."/>
        </authorList>
    </citation>
    <scope>NUCLEOTIDE SEQUENCE [LARGE SCALE GENOMIC DNA]</scope>
    <source>
        <strain evidence="2 3">CBS 114723</strain>
    </source>
</reference>
<dbReference type="Proteomes" id="UP000222788">
    <property type="component" value="Unassembled WGS sequence"/>
</dbReference>
<evidence type="ECO:0000256" key="1">
    <source>
        <dbReference type="SAM" id="SignalP"/>
    </source>
</evidence>
<protein>
    <submittedName>
        <fullName evidence="2">Uncharacterized protein</fullName>
    </submittedName>
</protein>
<keyword evidence="1" id="KW-0732">Signal</keyword>
<reference evidence="2 3" key="2">
    <citation type="journal article" date="2013" name="IMA Fungus">
        <title>IMA Genome-F 1: Ceratocystis fimbriata: Draft nuclear genome sequence for the plant pathogen, Ceratocystis fimbriata.</title>
        <authorList>
            <person name="Wilken P.M."/>
            <person name="Steenkamp E.T."/>
            <person name="Wingfield M.J."/>
            <person name="de Beer Z.W."/>
            <person name="Wingfield B.D."/>
        </authorList>
    </citation>
    <scope>NUCLEOTIDE SEQUENCE [LARGE SCALE GENOMIC DNA]</scope>
    <source>
        <strain evidence="2 3">CBS 114723</strain>
    </source>
</reference>
<sequence length="199" mass="22677">MNRTLSLPRLVLMAVMLCTLAAAAGDRVIPYTTSLGLEFSPRAEDGWRLVKGPDGFSAEVYVSSDDKYIAVSHMVYDDGKYDSYEALLSIWERESGLGASRLQRIKYYNVNKGSEISIFDQIFARFNYDPEEDDEISIKRDDQLYADHWMSLRSTTFGSDAIDICTKFKETEGMYIAGFDIGKTGYDGRWIRVNFKMND</sequence>
<dbReference type="STRING" id="1035309.A0A2C5X6C5"/>
<evidence type="ECO:0000313" key="3">
    <source>
        <dbReference type="Proteomes" id="UP000222788"/>
    </source>
</evidence>
<organism evidence="2 3">
    <name type="scientific">Ceratocystis fimbriata CBS 114723</name>
    <dbReference type="NCBI Taxonomy" id="1035309"/>
    <lineage>
        <taxon>Eukaryota</taxon>
        <taxon>Fungi</taxon>
        <taxon>Dikarya</taxon>
        <taxon>Ascomycota</taxon>
        <taxon>Pezizomycotina</taxon>
        <taxon>Sordariomycetes</taxon>
        <taxon>Hypocreomycetidae</taxon>
        <taxon>Microascales</taxon>
        <taxon>Ceratocystidaceae</taxon>
        <taxon>Ceratocystis</taxon>
    </lineage>
</organism>
<feature type="chain" id="PRO_5012293273" evidence="1">
    <location>
        <begin position="24"/>
        <end position="199"/>
    </location>
</feature>
<gene>
    <name evidence="2" type="ORF">CFIMG_008220RA00001</name>
</gene>
<proteinExistence type="predicted"/>
<evidence type="ECO:0000313" key="2">
    <source>
        <dbReference type="EMBL" id="PHH53422.1"/>
    </source>
</evidence>
<feature type="signal peptide" evidence="1">
    <location>
        <begin position="1"/>
        <end position="23"/>
    </location>
</feature>
<keyword evidence="3" id="KW-1185">Reference proteome</keyword>
<dbReference type="EMBL" id="APWK03000044">
    <property type="protein sequence ID" value="PHH53422.1"/>
    <property type="molecule type" value="Genomic_DNA"/>
</dbReference>
<name>A0A2C5X6C5_9PEZI</name>
<comment type="caution">
    <text evidence="2">The sequence shown here is derived from an EMBL/GenBank/DDBJ whole genome shotgun (WGS) entry which is preliminary data.</text>
</comment>
<dbReference type="AlphaFoldDB" id="A0A2C5X6C5"/>